<name>A0ABW5ZA51_9FLAO</name>
<evidence type="ECO:0000313" key="1">
    <source>
        <dbReference type="EMBL" id="MFD2909764.1"/>
    </source>
</evidence>
<gene>
    <name evidence="1" type="ORF">ACFSX9_13585</name>
</gene>
<organism evidence="1 2">
    <name type="scientific">Flavobacterium ardleyense</name>
    <dbReference type="NCBI Taxonomy" id="2038737"/>
    <lineage>
        <taxon>Bacteria</taxon>
        <taxon>Pseudomonadati</taxon>
        <taxon>Bacteroidota</taxon>
        <taxon>Flavobacteriia</taxon>
        <taxon>Flavobacteriales</taxon>
        <taxon>Flavobacteriaceae</taxon>
        <taxon>Flavobacterium</taxon>
    </lineage>
</organism>
<reference evidence="2" key="1">
    <citation type="journal article" date="2019" name="Int. J. Syst. Evol. Microbiol.">
        <title>The Global Catalogue of Microorganisms (GCM) 10K type strain sequencing project: providing services to taxonomists for standard genome sequencing and annotation.</title>
        <authorList>
            <consortium name="The Broad Institute Genomics Platform"/>
            <consortium name="The Broad Institute Genome Sequencing Center for Infectious Disease"/>
            <person name="Wu L."/>
            <person name="Ma J."/>
        </authorList>
    </citation>
    <scope>NUCLEOTIDE SEQUENCE [LARGE SCALE GENOMIC DNA]</scope>
    <source>
        <strain evidence="2">KCTC 52644</strain>
    </source>
</reference>
<dbReference type="EMBL" id="JBHUOL010000021">
    <property type="protein sequence ID" value="MFD2909764.1"/>
    <property type="molecule type" value="Genomic_DNA"/>
</dbReference>
<dbReference type="Proteomes" id="UP001597549">
    <property type="component" value="Unassembled WGS sequence"/>
</dbReference>
<evidence type="ECO:0000313" key="2">
    <source>
        <dbReference type="Proteomes" id="UP001597549"/>
    </source>
</evidence>
<comment type="caution">
    <text evidence="1">The sequence shown here is derived from an EMBL/GenBank/DDBJ whole genome shotgun (WGS) entry which is preliminary data.</text>
</comment>
<proteinExistence type="predicted"/>
<sequence>MFYFLILLYTIWIFLTIVKQFDKSIFKLSKYDIFALIPNWKLFAPNPKYSDYKIFYRDKFLDGSISDLIEIDWINNKTKNFLWKGQMREQKFLSLVSKDVYKYREKKIDLMFFFDIKTIMLKNYIRNYRITNNIITRQLIVVETYGHLVKREELIVFVTDIKYNKNGIRKI</sequence>
<accession>A0ABW5ZA51</accession>
<dbReference type="RefSeq" id="WP_379808588.1">
    <property type="nucleotide sequence ID" value="NZ_JBHUOL010000021.1"/>
</dbReference>
<keyword evidence="2" id="KW-1185">Reference proteome</keyword>
<protein>
    <submittedName>
        <fullName evidence="1">Uncharacterized protein</fullName>
    </submittedName>
</protein>